<proteinExistence type="inferred from homology"/>
<evidence type="ECO:0000256" key="5">
    <source>
        <dbReference type="ARBA" id="ARBA00038306"/>
    </source>
</evidence>
<keyword evidence="3" id="KW-0472">Membrane</keyword>
<reference evidence="8 9" key="1">
    <citation type="submission" date="2017-03" db="EMBL/GenBank/DDBJ databases">
        <title>Whole genome sequences of fourteen strains of Bradyrhizobium canariense and one strain of Bradyrhizobium japonicum isolated from Lupinus (Papilionoideae: Genisteae) species in Algeria.</title>
        <authorList>
            <person name="Crovadore J."/>
            <person name="Chekireb D."/>
            <person name="Brachmann A."/>
            <person name="Chablais R."/>
            <person name="Cochard B."/>
            <person name="Lefort F."/>
        </authorList>
    </citation>
    <scope>NUCLEOTIDE SEQUENCE [LARGE SCALE GENOMIC DNA]</scope>
    <source>
        <strain evidence="8 9">UBMA197</strain>
    </source>
</reference>
<dbReference type="AlphaFoldDB" id="A0A1Y2JL69"/>
<feature type="domain" description="Outer membrane protein beta-barrel" evidence="7">
    <location>
        <begin position="21"/>
        <end position="238"/>
    </location>
</feature>
<evidence type="ECO:0000256" key="4">
    <source>
        <dbReference type="ARBA" id="ARBA00023237"/>
    </source>
</evidence>
<dbReference type="SUPFAM" id="SSF56925">
    <property type="entry name" value="OMPA-like"/>
    <property type="match status" value="1"/>
</dbReference>
<dbReference type="GO" id="GO:0009279">
    <property type="term" value="C:cell outer membrane"/>
    <property type="evidence" value="ECO:0007669"/>
    <property type="project" value="UniProtKB-SubCell"/>
</dbReference>
<comment type="caution">
    <text evidence="8">The sequence shown here is derived from an EMBL/GenBank/DDBJ whole genome shotgun (WGS) entry which is preliminary data.</text>
</comment>
<dbReference type="EMBL" id="NAFL01000263">
    <property type="protein sequence ID" value="OSJ29986.1"/>
    <property type="molecule type" value="Genomic_DNA"/>
</dbReference>
<evidence type="ECO:0000313" key="8">
    <source>
        <dbReference type="EMBL" id="OSJ29986.1"/>
    </source>
</evidence>
<feature type="signal peptide" evidence="6">
    <location>
        <begin position="1"/>
        <end position="23"/>
    </location>
</feature>
<dbReference type="RefSeq" id="WP_085402257.1">
    <property type="nucleotide sequence ID" value="NZ_NAFL01000263.1"/>
</dbReference>
<dbReference type="PANTHER" id="PTHR34001:SF3">
    <property type="entry name" value="BLL7405 PROTEIN"/>
    <property type="match status" value="1"/>
</dbReference>
<evidence type="ECO:0000256" key="6">
    <source>
        <dbReference type="SAM" id="SignalP"/>
    </source>
</evidence>
<dbReference type="InterPro" id="IPR027385">
    <property type="entry name" value="Beta-barrel_OMP"/>
</dbReference>
<accession>A0A1Y2JL69</accession>
<evidence type="ECO:0000256" key="1">
    <source>
        <dbReference type="ARBA" id="ARBA00004442"/>
    </source>
</evidence>
<keyword evidence="2 6" id="KW-0732">Signal</keyword>
<evidence type="ECO:0000259" key="7">
    <source>
        <dbReference type="Pfam" id="PF13505"/>
    </source>
</evidence>
<dbReference type="Pfam" id="PF13505">
    <property type="entry name" value="OMP_b-brl"/>
    <property type="match status" value="1"/>
</dbReference>
<comment type="similarity">
    <text evidence="5">Belongs to the Omp25/RopB family.</text>
</comment>
<comment type="subcellular location">
    <subcellularLocation>
        <location evidence="1">Cell outer membrane</location>
    </subcellularLocation>
</comment>
<protein>
    <recommendedName>
        <fullName evidence="7">Outer membrane protein beta-barrel domain-containing protein</fullName>
    </recommendedName>
</protein>
<evidence type="ECO:0000256" key="2">
    <source>
        <dbReference type="ARBA" id="ARBA00022729"/>
    </source>
</evidence>
<evidence type="ECO:0000256" key="3">
    <source>
        <dbReference type="ARBA" id="ARBA00023136"/>
    </source>
</evidence>
<sequence>MNDMKKSIIGAAFAAVSSTSAFAADLPVQAYKSAPVVAQVYNWTGLYVGVNGGYGWGSQDPLTLVSNRFDRTSFNISGGMLGGTMGAQIQQGYVVIGLEGDLDWANIKGNGISNPAIAGIGQGIALDIASKVSAIGTARARVGVALNNSLLYVTGGAAFVKSSANGTSIAGLPCGTLGVLPNCAASAWRPGIVAGLGIEYGFTPNWSLKGEYLFTQVVGTGASTDKLNTFRGGINYRF</sequence>
<feature type="chain" id="PRO_5012011182" description="Outer membrane protein beta-barrel domain-containing protein" evidence="6">
    <location>
        <begin position="24"/>
        <end position="238"/>
    </location>
</feature>
<organism evidence="8 9">
    <name type="scientific">Bradyrhizobium japonicum</name>
    <dbReference type="NCBI Taxonomy" id="375"/>
    <lineage>
        <taxon>Bacteria</taxon>
        <taxon>Pseudomonadati</taxon>
        <taxon>Pseudomonadota</taxon>
        <taxon>Alphaproteobacteria</taxon>
        <taxon>Hyphomicrobiales</taxon>
        <taxon>Nitrobacteraceae</taxon>
        <taxon>Bradyrhizobium</taxon>
    </lineage>
</organism>
<name>A0A1Y2JL69_BRAJP</name>
<evidence type="ECO:0000313" key="9">
    <source>
        <dbReference type="Proteomes" id="UP000193335"/>
    </source>
</evidence>
<gene>
    <name evidence="8" type="ORF">BSZ19_25895</name>
</gene>
<dbReference type="Proteomes" id="UP000193335">
    <property type="component" value="Unassembled WGS sequence"/>
</dbReference>
<dbReference type="Gene3D" id="2.40.160.20">
    <property type="match status" value="1"/>
</dbReference>
<keyword evidence="4" id="KW-0998">Cell outer membrane</keyword>
<dbReference type="InterPro" id="IPR011250">
    <property type="entry name" value="OMP/PagP_B-barrel"/>
</dbReference>
<dbReference type="PANTHER" id="PTHR34001">
    <property type="entry name" value="BLL7405 PROTEIN"/>
    <property type="match status" value="1"/>
</dbReference>
<dbReference type="InterPro" id="IPR051692">
    <property type="entry name" value="OMP-like"/>
</dbReference>